<evidence type="ECO:0000259" key="3">
    <source>
        <dbReference type="PROSITE" id="PS50966"/>
    </source>
</evidence>
<gene>
    <name evidence="4" type="ORF">NCTC10741_04014</name>
</gene>
<keyword evidence="1" id="KW-0862">Zinc</keyword>
<evidence type="ECO:0000256" key="1">
    <source>
        <dbReference type="PROSITE-ProRule" id="PRU00325"/>
    </source>
</evidence>
<feature type="compositionally biased region" description="Basic and acidic residues" evidence="2">
    <location>
        <begin position="121"/>
        <end position="136"/>
    </location>
</feature>
<dbReference type="GO" id="GO:0008270">
    <property type="term" value="F:zinc ion binding"/>
    <property type="evidence" value="ECO:0007669"/>
    <property type="project" value="UniProtKB-KW"/>
</dbReference>
<name>A0A3P8MCQ0_TSUPA</name>
<dbReference type="Proteomes" id="UP000271626">
    <property type="component" value="Chromosome"/>
</dbReference>
<dbReference type="InterPro" id="IPR007527">
    <property type="entry name" value="Znf_SWIM"/>
</dbReference>
<evidence type="ECO:0000313" key="5">
    <source>
        <dbReference type="Proteomes" id="UP000271626"/>
    </source>
</evidence>
<keyword evidence="1" id="KW-0863">Zinc-finger</keyword>
<reference evidence="4 5" key="1">
    <citation type="submission" date="2018-12" db="EMBL/GenBank/DDBJ databases">
        <authorList>
            <consortium name="Pathogen Informatics"/>
        </authorList>
    </citation>
    <scope>NUCLEOTIDE SEQUENCE [LARGE SCALE GENOMIC DNA]</scope>
    <source>
        <strain evidence="4 5">NCTC10741</strain>
    </source>
</reference>
<accession>A0A3P8MCQ0</accession>
<dbReference type="PROSITE" id="PS50966">
    <property type="entry name" value="ZF_SWIM"/>
    <property type="match status" value="1"/>
</dbReference>
<protein>
    <recommendedName>
        <fullName evidence="3">SWIM-type domain-containing protein</fullName>
    </recommendedName>
</protein>
<dbReference type="Pfam" id="PF04434">
    <property type="entry name" value="SWIM"/>
    <property type="match status" value="1"/>
</dbReference>
<dbReference type="AlphaFoldDB" id="A0A3P8MCQ0"/>
<evidence type="ECO:0000313" key="4">
    <source>
        <dbReference type="EMBL" id="VDR40850.1"/>
    </source>
</evidence>
<feature type="region of interest" description="Disordered" evidence="2">
    <location>
        <begin position="121"/>
        <end position="142"/>
    </location>
</feature>
<organism evidence="4 5">
    <name type="scientific">Tsukamurella paurometabola</name>
    <name type="common">Corynebacterium paurometabolum</name>
    <dbReference type="NCBI Taxonomy" id="2061"/>
    <lineage>
        <taxon>Bacteria</taxon>
        <taxon>Bacillati</taxon>
        <taxon>Actinomycetota</taxon>
        <taxon>Actinomycetes</taxon>
        <taxon>Mycobacteriales</taxon>
        <taxon>Tsukamurellaceae</taxon>
        <taxon>Tsukamurella</taxon>
    </lineage>
</organism>
<dbReference type="EMBL" id="LR131273">
    <property type="protein sequence ID" value="VDR40850.1"/>
    <property type="molecule type" value="Genomic_DNA"/>
</dbReference>
<evidence type="ECO:0000256" key="2">
    <source>
        <dbReference type="SAM" id="MobiDB-lite"/>
    </source>
</evidence>
<proteinExistence type="predicted"/>
<sequence length="437" mass="46016">MCFSGSVGVERWSREQVLSLAPDAASEKAGTKLGVPGPWTLTGATDSAVWGNCQGSGKRPYQTVVELAGPAYKCSCPSRKFPCKHALGLLLLWADATVPDASEPADFAAEWLAARDRRREDSADRAAIPRDPDRAARTAAQRSESVAGGVAELRLWLLDQVHSGLAGIDASVYERVDPLARRLVDAKAPGLAGRVRALSAAVVGPRWPERIVQELGLLWLLTRGHDRLDQLDGPVAAAVRRHVGYPVATADVLAGPSVTDDWTVLGTSESEADRITTRTTWLRAASSGRWASVLDFKAPGGPPLPLRPPIGTTVRAELAFYPDGLRAIPRGDLTPTAPAPSTAPSDWATALAERAARCADDPWHGKHPVLVAGRPATAPEPCLIDAQGTALPLTISAPAWWMLLAGSGGASVTVAGLLGPEALEPMSMIAGDEVLAL</sequence>
<feature type="domain" description="SWIM-type" evidence="3">
    <location>
        <begin position="61"/>
        <end position="94"/>
    </location>
</feature>
<keyword evidence="1" id="KW-0479">Metal-binding</keyword>